<accession>A0A484I7D1</accession>
<dbReference type="EMBL" id="LR216287">
    <property type="protein sequence ID" value="VFJ13648.1"/>
    <property type="molecule type" value="Genomic_DNA"/>
</dbReference>
<dbReference type="Proteomes" id="UP000294299">
    <property type="component" value="Chromosome NFRAN"/>
</dbReference>
<proteinExistence type="predicted"/>
<name>A0A484I7D1_9ARCH</name>
<protein>
    <submittedName>
        <fullName evidence="1">Uncharacterized protein</fullName>
    </submittedName>
</protein>
<gene>
    <name evidence="1" type="ORF">NFRAN_1326</name>
</gene>
<dbReference type="AlphaFoldDB" id="A0A484I7D1"/>
<organism evidence="1 2">
    <name type="scientific">Candidatus Nitrosocosmicus franklandianus</name>
    <dbReference type="NCBI Taxonomy" id="1798806"/>
    <lineage>
        <taxon>Archaea</taxon>
        <taxon>Nitrososphaerota</taxon>
        <taxon>Nitrososphaeria</taxon>
        <taxon>Nitrososphaerales</taxon>
        <taxon>Nitrososphaeraceae</taxon>
        <taxon>Candidatus Nitrosocosmicus</taxon>
    </lineage>
</organism>
<evidence type="ECO:0000313" key="1">
    <source>
        <dbReference type="EMBL" id="VFJ13648.1"/>
    </source>
</evidence>
<keyword evidence="2" id="KW-1185">Reference proteome</keyword>
<evidence type="ECO:0000313" key="2">
    <source>
        <dbReference type="Proteomes" id="UP000294299"/>
    </source>
</evidence>
<reference evidence="1 2" key="1">
    <citation type="submission" date="2019-02" db="EMBL/GenBank/DDBJ databases">
        <authorList>
            <person name="Lehtovirta-Morley E L."/>
        </authorList>
    </citation>
    <scope>NUCLEOTIDE SEQUENCE [LARGE SCALE GENOMIC DNA]</scope>
    <source>
        <strain evidence="1">NFRAN1</strain>
    </source>
</reference>
<dbReference type="KEGG" id="nfn:NFRAN_1326"/>
<sequence>MNPSISIKLAIPNSEFENTPYGGKAACSIGVDVPSCRRIIPKPINKTGFSTYSFKPKCFFMDFERIKKGNAKKCSGPIILGKKRHSNVRGQETCLLEESMSGQ</sequence>